<evidence type="ECO:0000313" key="10">
    <source>
        <dbReference type="Proteomes" id="UP000318823"/>
    </source>
</evidence>
<dbReference type="SUPFAM" id="SSF53335">
    <property type="entry name" value="S-adenosyl-L-methionine-dependent methyltransferases"/>
    <property type="match status" value="1"/>
</dbReference>
<evidence type="ECO:0000256" key="3">
    <source>
        <dbReference type="ARBA" id="ARBA00022603"/>
    </source>
</evidence>
<dbReference type="InterPro" id="IPR003356">
    <property type="entry name" value="DNA_methylase_A-5"/>
</dbReference>
<dbReference type="InterPro" id="IPR029063">
    <property type="entry name" value="SAM-dependent_MTases_sf"/>
</dbReference>
<comment type="catalytic activity">
    <reaction evidence="7">
        <text>a 2'-deoxyadenosine in DNA + S-adenosyl-L-methionine = an N(6)-methyl-2'-deoxyadenosine in DNA + S-adenosyl-L-homocysteine + H(+)</text>
        <dbReference type="Rhea" id="RHEA:15197"/>
        <dbReference type="Rhea" id="RHEA-COMP:12418"/>
        <dbReference type="Rhea" id="RHEA-COMP:12419"/>
        <dbReference type="ChEBI" id="CHEBI:15378"/>
        <dbReference type="ChEBI" id="CHEBI:57856"/>
        <dbReference type="ChEBI" id="CHEBI:59789"/>
        <dbReference type="ChEBI" id="CHEBI:90615"/>
        <dbReference type="ChEBI" id="CHEBI:90616"/>
        <dbReference type="EC" id="2.1.1.72"/>
    </reaction>
</comment>
<protein>
    <recommendedName>
        <fullName evidence="2">site-specific DNA-methyltransferase (adenine-specific)</fullName>
        <ecNumber evidence="2">2.1.1.72</ecNumber>
    </recommendedName>
</protein>
<comment type="similarity">
    <text evidence="1">Belongs to the N(4)/N(6)-methyltransferase family.</text>
</comment>
<dbReference type="PRINTS" id="PR00507">
    <property type="entry name" value="N12N6MTFRASE"/>
</dbReference>
<dbReference type="PANTHER" id="PTHR42933:SF3">
    <property type="entry name" value="TYPE I RESTRICTION ENZYME MJAVIII METHYLASE SUBUNIT"/>
    <property type="match status" value="1"/>
</dbReference>
<evidence type="ECO:0000256" key="5">
    <source>
        <dbReference type="ARBA" id="ARBA00022691"/>
    </source>
</evidence>
<dbReference type="PANTHER" id="PTHR42933">
    <property type="entry name" value="SLR6095 PROTEIN"/>
    <property type="match status" value="1"/>
</dbReference>
<evidence type="ECO:0000256" key="7">
    <source>
        <dbReference type="ARBA" id="ARBA00047942"/>
    </source>
</evidence>
<dbReference type="GO" id="GO:0032259">
    <property type="term" value="P:methylation"/>
    <property type="evidence" value="ECO:0007669"/>
    <property type="project" value="UniProtKB-KW"/>
</dbReference>
<name>A0AAP9IZ75_BACOV</name>
<accession>A0AAP9IZ75</accession>
<dbReference type="GO" id="GO:0008170">
    <property type="term" value="F:N-methyltransferase activity"/>
    <property type="evidence" value="ECO:0007669"/>
    <property type="project" value="InterPro"/>
</dbReference>
<evidence type="ECO:0000256" key="1">
    <source>
        <dbReference type="ARBA" id="ARBA00006594"/>
    </source>
</evidence>
<evidence type="ECO:0000259" key="8">
    <source>
        <dbReference type="Pfam" id="PF02384"/>
    </source>
</evidence>
<organism evidence="9 10">
    <name type="scientific">Bacteroides ovatus</name>
    <dbReference type="NCBI Taxonomy" id="28116"/>
    <lineage>
        <taxon>Bacteria</taxon>
        <taxon>Pseudomonadati</taxon>
        <taxon>Bacteroidota</taxon>
        <taxon>Bacteroidia</taxon>
        <taxon>Bacteroidales</taxon>
        <taxon>Bacteroidaceae</taxon>
        <taxon>Bacteroides</taxon>
    </lineage>
</organism>
<dbReference type="GO" id="GO:0009307">
    <property type="term" value="P:DNA restriction-modification system"/>
    <property type="evidence" value="ECO:0007669"/>
    <property type="project" value="UniProtKB-KW"/>
</dbReference>
<dbReference type="GO" id="GO:0009007">
    <property type="term" value="F:site-specific DNA-methyltransferase (adenine-specific) activity"/>
    <property type="evidence" value="ECO:0007669"/>
    <property type="project" value="UniProtKB-EC"/>
</dbReference>
<reference evidence="10" key="1">
    <citation type="journal article" date="2018" name="J. Anim. Genet.">
        <title>Acquired interbacterial defense systems protect against interspecies antagonism in the human gut microbiome.</title>
        <authorList>
            <person name="Ross B.D."/>
            <person name="Verster A.J."/>
            <person name="Radey M.C."/>
            <person name="Schmidtke D.T."/>
            <person name="Pope C.E."/>
            <person name="Hoffman L.R."/>
            <person name="Hajjar A."/>
            <person name="Peterson S.B."/>
            <person name="Borenstein E."/>
            <person name="Mougous J."/>
        </authorList>
    </citation>
    <scope>NUCLEOTIDE SEQUENCE [LARGE SCALE GENOMIC DNA]</scope>
    <source>
        <strain evidence="10">3725 D1 iv</strain>
        <plasmid evidence="10">unnamed1</plasmid>
    </source>
</reference>
<keyword evidence="6" id="KW-0680">Restriction system</keyword>
<dbReference type="GO" id="GO:0003677">
    <property type="term" value="F:DNA binding"/>
    <property type="evidence" value="ECO:0007669"/>
    <property type="project" value="InterPro"/>
</dbReference>
<evidence type="ECO:0000256" key="4">
    <source>
        <dbReference type="ARBA" id="ARBA00022679"/>
    </source>
</evidence>
<evidence type="ECO:0000256" key="2">
    <source>
        <dbReference type="ARBA" id="ARBA00011900"/>
    </source>
</evidence>
<sequence length="241" mass="27731">MISKEFQQYYDNLCYSRNRSEVFTDFIDYCLYILSVGMLREEYTKLEKKYSDDELAAFREMLDIVSIHSEGCKDALGDFFMEYVSHGHNGQFFTPMIIGDFMAKAVATDEIQPGQSVCDPSCGSGQLLLSAAKKCVEKETERPYCYGSDIDLNCVKMCVINMIINSIPGEIAWMNTLTMEHWRSYHIKLILIAGMWFPSLTVTGPGETSFIQRMEKALEEKPEMRETIREKIEAKQLTLEF</sequence>
<keyword evidence="3 9" id="KW-0489">Methyltransferase</keyword>
<dbReference type="AlphaFoldDB" id="A0AAP9IZ75"/>
<dbReference type="Gene3D" id="3.40.50.150">
    <property type="entry name" value="Vaccinia Virus protein VP39"/>
    <property type="match status" value="1"/>
</dbReference>
<keyword evidence="5" id="KW-0949">S-adenosyl-L-methionine</keyword>
<dbReference type="InterPro" id="IPR051537">
    <property type="entry name" value="DNA_Adenine_Mtase"/>
</dbReference>
<gene>
    <name evidence="9" type="ORF">DYI28_29725</name>
</gene>
<dbReference type="Pfam" id="PF02384">
    <property type="entry name" value="N6_Mtase"/>
    <property type="match status" value="1"/>
</dbReference>
<feature type="domain" description="DNA methylase adenine-specific" evidence="8">
    <location>
        <begin position="82"/>
        <end position="183"/>
    </location>
</feature>
<dbReference type="EC" id="2.1.1.72" evidence="2"/>
<evidence type="ECO:0000313" key="9">
    <source>
        <dbReference type="EMBL" id="QDM12871.1"/>
    </source>
</evidence>
<dbReference type="RefSeq" id="WP_032845113.1">
    <property type="nucleotide sequence ID" value="NZ_CP041396.1"/>
</dbReference>
<dbReference type="Proteomes" id="UP000318823">
    <property type="component" value="Plasmid unnamed1"/>
</dbReference>
<proteinExistence type="inferred from homology"/>
<evidence type="ECO:0000256" key="6">
    <source>
        <dbReference type="ARBA" id="ARBA00022747"/>
    </source>
</evidence>
<keyword evidence="4" id="KW-0808">Transferase</keyword>
<geneLocation type="plasmid" evidence="9 10">
    <name>unnamed1</name>
</geneLocation>
<keyword evidence="9" id="KW-0614">Plasmid</keyword>
<dbReference type="EMBL" id="CP041396">
    <property type="protein sequence ID" value="QDM12871.1"/>
    <property type="molecule type" value="Genomic_DNA"/>
</dbReference>